<evidence type="ECO:0008006" key="5">
    <source>
        <dbReference type="Google" id="ProtNLM"/>
    </source>
</evidence>
<keyword evidence="2" id="KW-0732">Signal</keyword>
<proteinExistence type="predicted"/>
<comment type="caution">
    <text evidence="3">The sequence shown here is derived from an EMBL/GenBank/DDBJ whole genome shotgun (WGS) entry which is preliminary data.</text>
</comment>
<sequence length="211" mass="22837">MAGMAMLVMRVVVAVVVLVLLLALGSRAVDVHQLRLVAAKYNVTSIIVFGDSSVDPGNNNLLDTNAKGNFPPYGEDFFNHRSTGRLSNGRLATDFIDSHIACRMAMLVIRVVVAVVVLVLLLALGSRAVDVHQLRLVAAKYNVTSIIVFGDSSVDPGNNNLLDTNAKGNFPPYGEDFFNHRSTGRLSNGRLATDFIGNQKPVLPCFTFFGF</sequence>
<name>A0ABC8QPM2_9AQUA</name>
<dbReference type="InterPro" id="IPR036514">
    <property type="entry name" value="SGNH_hydro_sf"/>
</dbReference>
<keyword evidence="1" id="KW-0472">Membrane</keyword>
<dbReference type="AlphaFoldDB" id="A0ABC8QPM2"/>
<accession>A0ABC8QPM2</accession>
<evidence type="ECO:0000313" key="3">
    <source>
        <dbReference type="EMBL" id="CAK9134659.1"/>
    </source>
</evidence>
<dbReference type="InterPro" id="IPR050592">
    <property type="entry name" value="GDSL_lipolytic_enzyme"/>
</dbReference>
<feature type="chain" id="PRO_5044876023" description="GDSL esterase/lipase" evidence="2">
    <location>
        <begin position="29"/>
        <end position="211"/>
    </location>
</feature>
<dbReference type="PANTHER" id="PTHR45642">
    <property type="entry name" value="GDSL ESTERASE/LIPASE EXL3"/>
    <property type="match status" value="1"/>
</dbReference>
<evidence type="ECO:0000256" key="2">
    <source>
        <dbReference type="SAM" id="SignalP"/>
    </source>
</evidence>
<dbReference type="EMBL" id="CAUOFW020000558">
    <property type="protein sequence ID" value="CAK9134659.1"/>
    <property type="molecule type" value="Genomic_DNA"/>
</dbReference>
<dbReference type="PANTHER" id="PTHR45642:SF7">
    <property type="entry name" value="GDSL ESTERASE_LIPASE"/>
    <property type="match status" value="1"/>
</dbReference>
<keyword evidence="1" id="KW-1133">Transmembrane helix</keyword>
<protein>
    <recommendedName>
        <fullName evidence="5">GDSL esterase/lipase</fullName>
    </recommendedName>
</protein>
<gene>
    <name evidence="3" type="ORF">ILEXP_LOCUS1592</name>
</gene>
<evidence type="ECO:0000313" key="4">
    <source>
        <dbReference type="Proteomes" id="UP001642360"/>
    </source>
</evidence>
<feature type="signal peptide" evidence="2">
    <location>
        <begin position="1"/>
        <end position="28"/>
    </location>
</feature>
<organism evidence="3 4">
    <name type="scientific">Ilex paraguariensis</name>
    <name type="common">yerba mate</name>
    <dbReference type="NCBI Taxonomy" id="185542"/>
    <lineage>
        <taxon>Eukaryota</taxon>
        <taxon>Viridiplantae</taxon>
        <taxon>Streptophyta</taxon>
        <taxon>Embryophyta</taxon>
        <taxon>Tracheophyta</taxon>
        <taxon>Spermatophyta</taxon>
        <taxon>Magnoliopsida</taxon>
        <taxon>eudicotyledons</taxon>
        <taxon>Gunneridae</taxon>
        <taxon>Pentapetalae</taxon>
        <taxon>asterids</taxon>
        <taxon>campanulids</taxon>
        <taxon>Aquifoliales</taxon>
        <taxon>Aquifoliaceae</taxon>
        <taxon>Ilex</taxon>
    </lineage>
</organism>
<dbReference type="Gene3D" id="3.40.50.1110">
    <property type="entry name" value="SGNH hydrolase"/>
    <property type="match status" value="2"/>
</dbReference>
<keyword evidence="1" id="KW-0812">Transmembrane</keyword>
<evidence type="ECO:0000256" key="1">
    <source>
        <dbReference type="SAM" id="Phobius"/>
    </source>
</evidence>
<keyword evidence="4" id="KW-1185">Reference proteome</keyword>
<dbReference type="Proteomes" id="UP001642360">
    <property type="component" value="Unassembled WGS sequence"/>
</dbReference>
<feature type="transmembrane region" description="Helical" evidence="1">
    <location>
        <begin position="104"/>
        <end position="125"/>
    </location>
</feature>
<reference evidence="3 4" key="1">
    <citation type="submission" date="2024-02" db="EMBL/GenBank/DDBJ databases">
        <authorList>
            <person name="Vignale AGUSTIN F."/>
            <person name="Sosa J E."/>
            <person name="Modenutti C."/>
        </authorList>
    </citation>
    <scope>NUCLEOTIDE SEQUENCE [LARGE SCALE GENOMIC DNA]</scope>
</reference>